<name>A0A316UWI6_9BASI</name>
<dbReference type="InterPro" id="IPR001279">
    <property type="entry name" value="Metallo-B-lactamas"/>
</dbReference>
<comment type="cofactor">
    <cofactor evidence="2">
        <name>Zn(2+)</name>
        <dbReference type="ChEBI" id="CHEBI:29105"/>
    </cofactor>
</comment>
<keyword evidence="10" id="KW-0862">Zinc</keyword>
<dbReference type="Pfam" id="PF12706">
    <property type="entry name" value="Lactamase_B_2"/>
    <property type="match status" value="1"/>
</dbReference>
<feature type="compositionally biased region" description="Low complexity" evidence="11">
    <location>
        <begin position="659"/>
        <end position="671"/>
    </location>
</feature>
<evidence type="ECO:0000259" key="12">
    <source>
        <dbReference type="Pfam" id="PF12706"/>
    </source>
</evidence>
<evidence type="ECO:0000256" key="11">
    <source>
        <dbReference type="SAM" id="MobiDB-lite"/>
    </source>
</evidence>
<reference evidence="13 14" key="1">
    <citation type="journal article" date="2018" name="Mol. Biol. Evol.">
        <title>Broad Genomic Sampling Reveals a Smut Pathogenic Ancestry of the Fungal Clade Ustilaginomycotina.</title>
        <authorList>
            <person name="Kijpornyongpan T."/>
            <person name="Mondo S.J."/>
            <person name="Barry K."/>
            <person name="Sandor L."/>
            <person name="Lee J."/>
            <person name="Lipzen A."/>
            <person name="Pangilinan J."/>
            <person name="LaButti K."/>
            <person name="Hainaut M."/>
            <person name="Henrissat B."/>
            <person name="Grigoriev I.V."/>
            <person name="Spatafora J.W."/>
            <person name="Aime M.C."/>
        </authorList>
    </citation>
    <scope>NUCLEOTIDE SEQUENCE [LARGE SCALE GENOMIC DNA]</scope>
    <source>
        <strain evidence="13 14">MCA 5214</strain>
    </source>
</reference>
<keyword evidence="5" id="KW-0819">tRNA processing</keyword>
<feature type="region of interest" description="Disordered" evidence="11">
    <location>
        <begin position="627"/>
        <end position="673"/>
    </location>
</feature>
<keyword evidence="7" id="KW-0479">Metal-binding</keyword>
<evidence type="ECO:0000256" key="6">
    <source>
        <dbReference type="ARBA" id="ARBA00022722"/>
    </source>
</evidence>
<accession>A0A316UWI6</accession>
<comment type="catalytic activity">
    <reaction evidence="1">
        <text>Endonucleolytic cleavage of RNA, removing extra 3' nucleotides from tRNA precursor, generating 3' termini of tRNAs. A 3'-hydroxy group is left at the tRNA terminus and a 5'-phosphoryl group is left at the trailer molecule.</text>
        <dbReference type="EC" id="3.1.26.11"/>
    </reaction>
</comment>
<dbReference type="GeneID" id="37030850"/>
<keyword evidence="8" id="KW-0255">Endonuclease</keyword>
<dbReference type="GO" id="GO:0046872">
    <property type="term" value="F:metal ion binding"/>
    <property type="evidence" value="ECO:0007669"/>
    <property type="project" value="UniProtKB-KW"/>
</dbReference>
<dbReference type="STRING" id="1569628.A0A316UWI6"/>
<feature type="compositionally biased region" description="Low complexity" evidence="11">
    <location>
        <begin position="202"/>
        <end position="214"/>
    </location>
</feature>
<dbReference type="SUPFAM" id="SSF56281">
    <property type="entry name" value="Metallo-hydrolase/oxidoreductase"/>
    <property type="match status" value="1"/>
</dbReference>
<feature type="domain" description="Metallo-beta-lactamase" evidence="12">
    <location>
        <begin position="997"/>
        <end position="1094"/>
    </location>
</feature>
<dbReference type="PANTHER" id="PTHR12553">
    <property type="entry name" value="ZINC PHOSPHODIESTERASE ELAC PROTEIN 2"/>
    <property type="match status" value="1"/>
</dbReference>
<evidence type="ECO:0000256" key="1">
    <source>
        <dbReference type="ARBA" id="ARBA00000402"/>
    </source>
</evidence>
<dbReference type="CDD" id="cd07718">
    <property type="entry name" value="RNaseZ_ELAC1_ELAC2-C-term-like_MBL-fold"/>
    <property type="match status" value="1"/>
</dbReference>
<organism evidence="13 14">
    <name type="scientific">Jaminaea rosea</name>
    <dbReference type="NCBI Taxonomy" id="1569628"/>
    <lineage>
        <taxon>Eukaryota</taxon>
        <taxon>Fungi</taxon>
        <taxon>Dikarya</taxon>
        <taxon>Basidiomycota</taxon>
        <taxon>Ustilaginomycotina</taxon>
        <taxon>Exobasidiomycetes</taxon>
        <taxon>Microstromatales</taxon>
        <taxon>Microstromatales incertae sedis</taxon>
        <taxon>Jaminaea</taxon>
    </lineage>
</organism>
<dbReference type="GO" id="GO:0005739">
    <property type="term" value="C:mitochondrion"/>
    <property type="evidence" value="ECO:0007669"/>
    <property type="project" value="TreeGrafter"/>
</dbReference>
<dbReference type="InterPro" id="IPR047151">
    <property type="entry name" value="RNZ2-like"/>
</dbReference>
<keyword evidence="9" id="KW-0378">Hydrolase</keyword>
<gene>
    <name evidence="13" type="ORF">BDZ90DRAFT_277633</name>
</gene>
<proteinExistence type="inferred from homology"/>
<dbReference type="RefSeq" id="XP_025363946.1">
    <property type="nucleotide sequence ID" value="XM_025509027.1"/>
</dbReference>
<protein>
    <recommendedName>
        <fullName evidence="4">ribonuclease Z</fullName>
        <ecNumber evidence="4">3.1.26.11</ecNumber>
    </recommendedName>
</protein>
<sequence length="1161" mass="125875">MAAAERAAGSAPAASSSSSSSSSSPSVVPHMLSSLRILHSPSSSSNTSLHPVIILTLQGRKVVFNAPEGTVRTMSSRKTNLAGVARGSIHLYVQDATLAAGGLPGVLMTLGDAPTKEEIHLHGPPLTAHALATARFCAKRKSRQLRVHEMHEAATSRAAAATVWPAARTERREEIIRPLLAWRTSSTAAQQTTSPVAMEVDSAAASSSSSSSNGSRKRRRSSDVPQDLNGAGPTSNVEHDAASYIRSRNSSSSSSAAHSSYSPFTPLQTAEDMFKSGKPDGNSLDDPSTVRGKPSAAWVQKRLAPPSHSSLSRQDLAVSYAITLPTVSGKMDMQRASLAGVRPGPNLGLLQQGQSIKIQRPKKWEEWSEEAKLSWVKPAKPQKGKKQRQQQQQQGKAPAAPADSAEAATDSASELEEVTISSSECVAPPIPGPVVLLIYIPSPAHLDSFLSHPPNSSALQEATHAQAGKVHLMVHTSPADVLRDERYRRWVSSVSDEGTQHIVTAKEIGANTILFPSSALLLLRLSQLDEGLFRFPPYSLKRNEKLLQEVGAGFSSGEDGKGKSSVWVADRDTTIDLQPRLGAPGLTDHAWQASSADVTFDAFASEGQDYERKMAFLSFGKWRESDTKEDKEREAAEERSSPVTKGKANGKANGKDKSNSNGDAAATAGATRKAEQREAWLEFSKIGERVREEVASASAASDKAAAGVVRSSAWEGIRITTLGTGSAAPTKYRTVSATLVELPARLFPSSGLDEPVYMLLDAGENTLGQLAQRFGRGKELDAILRGLRLVFISHIHADHCLGVGGVLRARRQLAEQESEKLEPLFLVSNFYTRRSLVEWNDLEDLGIRDPDLPEPQDDTITAPLVVLLESEHLDYQHGIAAHGSSDSAYLTHLEEGFRPGYERWLSSLRREVLSRAPFAGLDEDDLIAEEEDVAAAVRRLAEERSNTRDAARMGRNRDGRPNFASSARHLFEGLKRKERDMTRKGLERLKDALGDAVEVRTAEVDHRAKHCYGIVVRIPGPNGGPDGFSFSYSGDTRPTPRLEAAAKGVDLYIHEATMQEEEAHEASARGHSTIRGAIESATRAEARVVLLTHFSQRYPKMARLNLSAGKGRPTVAFGMDLLSVEMNQMWKMEKYLPAIEVLFRADEEGEEGEEEEKPKTD</sequence>
<comment type="similarity">
    <text evidence="3">Belongs to the RNase Z family.</text>
</comment>
<dbReference type="EC" id="3.1.26.11" evidence="4"/>
<dbReference type="GO" id="GO:0042781">
    <property type="term" value="F:3'-tRNA processing endoribonuclease activity"/>
    <property type="evidence" value="ECO:0007669"/>
    <property type="project" value="UniProtKB-EC"/>
</dbReference>
<dbReference type="Proteomes" id="UP000245884">
    <property type="component" value="Unassembled WGS sequence"/>
</dbReference>
<evidence type="ECO:0000256" key="5">
    <source>
        <dbReference type="ARBA" id="ARBA00022694"/>
    </source>
</evidence>
<evidence type="ECO:0000256" key="7">
    <source>
        <dbReference type="ARBA" id="ARBA00022723"/>
    </source>
</evidence>
<feature type="region of interest" description="Disordered" evidence="11">
    <location>
        <begin position="186"/>
        <end position="312"/>
    </location>
</feature>
<feature type="region of interest" description="Disordered" evidence="11">
    <location>
        <begin position="375"/>
        <end position="413"/>
    </location>
</feature>
<dbReference type="AlphaFoldDB" id="A0A316UWI6"/>
<evidence type="ECO:0000313" key="14">
    <source>
        <dbReference type="Proteomes" id="UP000245884"/>
    </source>
</evidence>
<feature type="compositionally biased region" description="Basic and acidic residues" evidence="11">
    <location>
        <begin position="627"/>
        <end position="640"/>
    </location>
</feature>
<evidence type="ECO:0000256" key="8">
    <source>
        <dbReference type="ARBA" id="ARBA00022759"/>
    </source>
</evidence>
<evidence type="ECO:0000256" key="10">
    <source>
        <dbReference type="ARBA" id="ARBA00022833"/>
    </source>
</evidence>
<dbReference type="OrthoDB" id="527344at2759"/>
<dbReference type="EMBL" id="KZ819663">
    <property type="protein sequence ID" value="PWN29334.1"/>
    <property type="molecule type" value="Genomic_DNA"/>
</dbReference>
<dbReference type="PANTHER" id="PTHR12553:SF49">
    <property type="entry name" value="ZINC PHOSPHODIESTERASE ELAC PROTEIN 2"/>
    <property type="match status" value="1"/>
</dbReference>
<feature type="compositionally biased region" description="Low complexity" evidence="11">
    <location>
        <begin position="242"/>
        <end position="262"/>
    </location>
</feature>
<keyword evidence="14" id="KW-1185">Reference proteome</keyword>
<evidence type="ECO:0000256" key="3">
    <source>
        <dbReference type="ARBA" id="ARBA00007823"/>
    </source>
</evidence>
<evidence type="ECO:0000313" key="13">
    <source>
        <dbReference type="EMBL" id="PWN29334.1"/>
    </source>
</evidence>
<evidence type="ECO:0000256" key="4">
    <source>
        <dbReference type="ARBA" id="ARBA00012477"/>
    </source>
</evidence>
<evidence type="ECO:0000256" key="2">
    <source>
        <dbReference type="ARBA" id="ARBA00001947"/>
    </source>
</evidence>
<dbReference type="InterPro" id="IPR036866">
    <property type="entry name" value="RibonucZ/Hydroxyglut_hydro"/>
</dbReference>
<keyword evidence="6" id="KW-0540">Nuclease</keyword>
<evidence type="ECO:0000256" key="9">
    <source>
        <dbReference type="ARBA" id="ARBA00022801"/>
    </source>
</evidence>
<feature type="compositionally biased region" description="Low complexity" evidence="11">
    <location>
        <begin position="389"/>
        <end position="412"/>
    </location>
</feature>
<dbReference type="GO" id="GO:1990180">
    <property type="term" value="P:mitochondrial tRNA 3'-end processing"/>
    <property type="evidence" value="ECO:0007669"/>
    <property type="project" value="TreeGrafter"/>
</dbReference>
<feature type="region of interest" description="Disordered" evidence="11">
    <location>
        <begin position="1"/>
        <end position="26"/>
    </location>
</feature>
<dbReference type="Gene3D" id="3.60.15.10">
    <property type="entry name" value="Ribonuclease Z/Hydroxyacylglutathione hydrolase-like"/>
    <property type="match status" value="2"/>
</dbReference>